<dbReference type="InterPro" id="IPR011004">
    <property type="entry name" value="Trimer_LpxA-like_sf"/>
</dbReference>
<dbReference type="InterPro" id="IPR047324">
    <property type="entry name" value="LbH_gamma_CA-like"/>
</dbReference>
<dbReference type="InterPro" id="IPR050484">
    <property type="entry name" value="Transf_Hexapept/Carb_Anhydrase"/>
</dbReference>
<accession>A0AAU7VP47</accession>
<dbReference type="SUPFAM" id="SSF51161">
    <property type="entry name" value="Trimeric LpxA-like enzymes"/>
    <property type="match status" value="1"/>
</dbReference>
<dbReference type="RefSeq" id="WP_350344436.1">
    <property type="nucleotide sequence ID" value="NZ_CP158367.1"/>
</dbReference>
<dbReference type="Gene3D" id="2.160.10.10">
    <property type="entry name" value="Hexapeptide repeat proteins"/>
    <property type="match status" value="1"/>
</dbReference>
<reference evidence="1" key="2">
    <citation type="submission" date="2024-06" db="EMBL/GenBank/DDBJ databases">
        <authorList>
            <person name="Petrova K.O."/>
            <person name="Toshchakov S.V."/>
            <person name="Boltjanskaja Y.V."/>
            <person name="Kevbrin V."/>
        </authorList>
    </citation>
    <scope>NUCLEOTIDE SEQUENCE</scope>
    <source>
        <strain evidence="1">Z-910T</strain>
    </source>
</reference>
<dbReference type="Pfam" id="PF00132">
    <property type="entry name" value="Hexapep"/>
    <property type="match status" value="1"/>
</dbReference>
<evidence type="ECO:0000313" key="1">
    <source>
        <dbReference type="EMBL" id="XBX75696.1"/>
    </source>
</evidence>
<sequence>MIKNYKDSSPKIHPNTYIHSSAIIIGDVEIEEGVNIWPNVVIRADMNKVTIGKNTNIQDGSVLHVDHDTPLKIGEGVTVGHNAVLHGAVIEDFSLIGMGATVLDNSVIKSFSIVGANSLIPPGKEYEANSLIVGLPGKAVRKTTDQEKEKIKSSINVYLEMAENHKNS</sequence>
<dbReference type="AlphaFoldDB" id="A0AAU7VP47"/>
<organism evidence="1">
    <name type="scientific">Proteinivorax tanatarense</name>
    <dbReference type="NCBI Taxonomy" id="1260629"/>
    <lineage>
        <taxon>Bacteria</taxon>
        <taxon>Bacillati</taxon>
        <taxon>Bacillota</taxon>
        <taxon>Clostridia</taxon>
        <taxon>Eubacteriales</taxon>
        <taxon>Proteinivoracaceae</taxon>
        <taxon>Proteinivorax</taxon>
    </lineage>
</organism>
<dbReference type="PANTHER" id="PTHR13061:SF29">
    <property type="entry name" value="GAMMA CARBONIC ANHYDRASE-LIKE 1, MITOCHONDRIAL-RELATED"/>
    <property type="match status" value="1"/>
</dbReference>
<name>A0AAU7VP47_9FIRM</name>
<dbReference type="EMBL" id="CP158367">
    <property type="protein sequence ID" value="XBX75696.1"/>
    <property type="molecule type" value="Genomic_DNA"/>
</dbReference>
<gene>
    <name evidence="1" type="ORF">PRVXT_000849</name>
</gene>
<proteinExistence type="predicted"/>
<protein>
    <submittedName>
        <fullName evidence="1">Gamma carbonic anhydrase family protein</fullName>
    </submittedName>
</protein>
<dbReference type="InterPro" id="IPR001451">
    <property type="entry name" value="Hexapep"/>
</dbReference>
<reference evidence="1" key="1">
    <citation type="journal article" date="2013" name="Extremophiles">
        <title>Proteinivorax tanatarense gen. nov., sp. nov., an anaerobic, haloalkaliphilic, proteolytic bacterium isolated from a decaying algal bloom, and proposal of Proteinivoraceae fam. nov.</title>
        <authorList>
            <person name="Kevbrin V."/>
            <person name="Boltyanskaya Y."/>
            <person name="Zhilina T."/>
            <person name="Kolganova T."/>
            <person name="Lavrentjeva E."/>
            <person name="Kuznetsov B."/>
        </authorList>
    </citation>
    <scope>NUCLEOTIDE SEQUENCE</scope>
    <source>
        <strain evidence="1">Z-910T</strain>
    </source>
</reference>
<dbReference type="CDD" id="cd04645">
    <property type="entry name" value="LbH_gamma_CA_like"/>
    <property type="match status" value="1"/>
</dbReference>
<dbReference type="PANTHER" id="PTHR13061">
    <property type="entry name" value="DYNACTIN SUBUNIT P25"/>
    <property type="match status" value="1"/>
</dbReference>